<dbReference type="InterPro" id="IPR012429">
    <property type="entry name" value="HGSNAT_cat"/>
</dbReference>
<feature type="transmembrane region" description="Helical" evidence="2">
    <location>
        <begin position="137"/>
        <end position="155"/>
    </location>
</feature>
<dbReference type="EMBL" id="FNZZ01000008">
    <property type="protein sequence ID" value="SEM00791.1"/>
    <property type="molecule type" value="Genomic_DNA"/>
</dbReference>
<proteinExistence type="predicted"/>
<keyword evidence="5" id="KW-1185">Reference proteome</keyword>
<feature type="transmembrane region" description="Helical" evidence="2">
    <location>
        <begin position="109"/>
        <end position="131"/>
    </location>
</feature>
<evidence type="ECO:0000313" key="4">
    <source>
        <dbReference type="EMBL" id="SEM00791.1"/>
    </source>
</evidence>
<feature type="region of interest" description="Disordered" evidence="1">
    <location>
        <begin position="1"/>
        <end position="25"/>
    </location>
</feature>
<feature type="transmembrane region" description="Helical" evidence="2">
    <location>
        <begin position="317"/>
        <end position="336"/>
    </location>
</feature>
<dbReference type="AlphaFoldDB" id="A0A1H7UV33"/>
<dbReference type="Pfam" id="PF07786">
    <property type="entry name" value="HGSNAT_cat"/>
    <property type="match status" value="1"/>
</dbReference>
<feature type="transmembrane region" description="Helical" evidence="2">
    <location>
        <begin position="245"/>
        <end position="262"/>
    </location>
</feature>
<sequence>MTTATLPAMPMTAAAPTHPPRSSPVARTRLRSIDALRGLVMVLMLLDHLRETWFLHVPMPDPIDARVALPALYLARLAASLCAPVFVILTGISAFLFSTRHTRAETRAFLVKRGLVLMALEVFYLSELYWGIASPTLWLQVIWCIGVCMIALAAAIGLPRRVLLAAGLVIVCGHNLLDVVQLRSGDAFFVPWALLHQRDVIALPFGLVAKTSYPVLAWIGVILVGWGIGPWFLGEVPARVRVQRLVVGGCAMLAAFVLLRLLNGYGDAPWFVVPDSAMRTAMSFFALTKYPPSLLFLLLTLGCGALLLAMFERLNEAKLTAALAVFGGAPMFFYLFHLTMLRLLYHSAFAMWGATHGATFGVSNYGWVLAWYAALIVPLYLPTTWFARLKARRRDIAWLKYL</sequence>
<name>A0A1H7UV33_9SPHN</name>
<dbReference type="Proteomes" id="UP000199214">
    <property type="component" value="Unassembled WGS sequence"/>
</dbReference>
<keyword evidence="2" id="KW-1133">Transmembrane helix</keyword>
<keyword evidence="2" id="KW-0472">Membrane</keyword>
<evidence type="ECO:0000313" key="5">
    <source>
        <dbReference type="Proteomes" id="UP000199214"/>
    </source>
</evidence>
<organism evidence="4 5">
    <name type="scientific">Sphingomonas palmae</name>
    <dbReference type="NCBI Taxonomy" id="1855283"/>
    <lineage>
        <taxon>Bacteria</taxon>
        <taxon>Pseudomonadati</taxon>
        <taxon>Pseudomonadota</taxon>
        <taxon>Alphaproteobacteria</taxon>
        <taxon>Sphingomonadales</taxon>
        <taxon>Sphingomonadaceae</taxon>
        <taxon>Sphingomonas</taxon>
    </lineage>
</organism>
<feature type="transmembrane region" description="Helical" evidence="2">
    <location>
        <begin position="162"/>
        <end position="182"/>
    </location>
</feature>
<feature type="transmembrane region" description="Helical" evidence="2">
    <location>
        <begin position="369"/>
        <end position="387"/>
    </location>
</feature>
<dbReference type="STRING" id="1855283.SAMN05216382_3082"/>
<feature type="transmembrane region" description="Helical" evidence="2">
    <location>
        <begin position="294"/>
        <end position="311"/>
    </location>
</feature>
<evidence type="ECO:0000256" key="1">
    <source>
        <dbReference type="SAM" id="MobiDB-lite"/>
    </source>
</evidence>
<feature type="transmembrane region" description="Helical" evidence="2">
    <location>
        <begin position="215"/>
        <end position="233"/>
    </location>
</feature>
<evidence type="ECO:0000256" key="2">
    <source>
        <dbReference type="SAM" id="Phobius"/>
    </source>
</evidence>
<evidence type="ECO:0000259" key="3">
    <source>
        <dbReference type="Pfam" id="PF07786"/>
    </source>
</evidence>
<accession>A0A1H7UV33</accession>
<reference evidence="5" key="1">
    <citation type="submission" date="2016-10" db="EMBL/GenBank/DDBJ databases">
        <authorList>
            <person name="Varghese N."/>
            <person name="Submissions S."/>
        </authorList>
    </citation>
    <scope>NUCLEOTIDE SEQUENCE [LARGE SCALE GENOMIC DNA]</scope>
    <source>
        <strain evidence="5">JS21-1</strain>
    </source>
</reference>
<keyword evidence="2" id="KW-0812">Transmembrane</keyword>
<gene>
    <name evidence="4" type="ORF">SAMN05216382_3082</name>
</gene>
<feature type="domain" description="Heparan-alpha-glucosaminide N-acetyltransferase catalytic" evidence="3">
    <location>
        <begin position="29"/>
        <end position="243"/>
    </location>
</feature>
<dbReference type="PANTHER" id="PTHR40407">
    <property type="entry name" value="MEMBRANE PROTEIN-LIKE PROTEIN"/>
    <property type="match status" value="1"/>
</dbReference>
<feature type="compositionally biased region" description="Low complexity" evidence="1">
    <location>
        <begin position="1"/>
        <end position="16"/>
    </location>
</feature>
<protein>
    <submittedName>
        <fullName evidence="4">Uncharacterized membrane protein</fullName>
    </submittedName>
</protein>
<dbReference type="PANTHER" id="PTHR40407:SF1">
    <property type="entry name" value="HEPARAN-ALPHA-GLUCOSAMINIDE N-ACETYLTRANSFERASE CATALYTIC DOMAIN-CONTAINING PROTEIN"/>
    <property type="match status" value="1"/>
</dbReference>
<feature type="transmembrane region" description="Helical" evidence="2">
    <location>
        <begin position="73"/>
        <end position="97"/>
    </location>
</feature>